<proteinExistence type="predicted"/>
<gene>
    <name evidence="1" type="ORF">BN977_02705</name>
</gene>
<protein>
    <submittedName>
        <fullName evidence="1">Uncharacterized protein</fullName>
    </submittedName>
</protein>
<reference evidence="1" key="2">
    <citation type="submission" date="2014-03" db="EMBL/GenBank/DDBJ databases">
        <authorList>
            <person name="Urmite Genomes"/>
        </authorList>
    </citation>
    <scope>NUCLEOTIDE SEQUENCE</scope>
    <source>
        <strain evidence="1">DSM 44829</strain>
    </source>
</reference>
<organism evidence="1 2">
    <name type="scientific">Mycolicibacterium cosmeticum</name>
    <dbReference type="NCBI Taxonomy" id="258533"/>
    <lineage>
        <taxon>Bacteria</taxon>
        <taxon>Bacillati</taxon>
        <taxon>Actinomycetota</taxon>
        <taxon>Actinomycetes</taxon>
        <taxon>Mycobacteriales</taxon>
        <taxon>Mycobacteriaceae</taxon>
        <taxon>Mycolicibacterium</taxon>
    </lineage>
</organism>
<accession>W9AQ46</accession>
<dbReference type="STRING" id="258533.BN977_02705"/>
<sequence length="37" mass="4224">MVAEMTDSVGVAYLLMSQARVSIYKAQRFDRESNTRV</sequence>
<comment type="caution">
    <text evidence="1">The sequence shown here is derived from an EMBL/GenBank/DDBJ whole genome shotgun (WGS) entry which is preliminary data.</text>
</comment>
<evidence type="ECO:0000313" key="1">
    <source>
        <dbReference type="EMBL" id="CDO07889.1"/>
    </source>
</evidence>
<dbReference type="EMBL" id="CCBB010000001">
    <property type="protein sequence ID" value="CDO07889.1"/>
    <property type="molecule type" value="Genomic_DNA"/>
</dbReference>
<name>W9AQ46_MYCCO</name>
<keyword evidence="2" id="KW-1185">Reference proteome</keyword>
<dbReference type="AlphaFoldDB" id="W9AQ46"/>
<dbReference type="Proteomes" id="UP000028870">
    <property type="component" value="Unassembled WGS sequence"/>
</dbReference>
<reference evidence="1" key="1">
    <citation type="submission" date="2014-03" db="EMBL/GenBank/DDBJ databases">
        <title>Draft Genome Sequence of Mycobacterium cosmeticum DSM 44829.</title>
        <authorList>
            <person name="Croce O."/>
            <person name="Robert C."/>
            <person name="Raoult D."/>
            <person name="Drancourt M."/>
        </authorList>
    </citation>
    <scope>NUCLEOTIDE SEQUENCE [LARGE SCALE GENOMIC DNA]</scope>
    <source>
        <strain evidence="1">DSM 44829</strain>
    </source>
</reference>
<evidence type="ECO:0000313" key="2">
    <source>
        <dbReference type="Proteomes" id="UP000028870"/>
    </source>
</evidence>